<evidence type="ECO:0000256" key="2">
    <source>
        <dbReference type="ARBA" id="ARBA00008054"/>
    </source>
</evidence>
<dbReference type="Pfam" id="PF08441">
    <property type="entry name" value="Integrin_A_Ig_1"/>
    <property type="match status" value="1"/>
</dbReference>
<evidence type="ECO:0000256" key="5">
    <source>
        <dbReference type="ARBA" id="ARBA00022729"/>
    </source>
</evidence>
<dbReference type="Pfam" id="PF00357">
    <property type="entry name" value="Integrin_alpha"/>
    <property type="match status" value="1"/>
</dbReference>
<dbReference type="Gene3D" id="2.130.10.130">
    <property type="entry name" value="Integrin alpha, N-terminal"/>
    <property type="match status" value="1"/>
</dbReference>
<evidence type="ECO:0000256" key="12">
    <source>
        <dbReference type="ARBA" id="ARBA00023157"/>
    </source>
</evidence>
<dbReference type="Proteomes" id="UP000050525">
    <property type="component" value="Unassembled WGS sequence"/>
</dbReference>
<keyword evidence="13 16" id="KW-0675">Receptor</keyword>
<dbReference type="PANTHER" id="PTHR23220">
    <property type="entry name" value="INTEGRIN ALPHA"/>
    <property type="match status" value="1"/>
</dbReference>
<name>A0A151NAE8_ALLMI</name>
<proteinExistence type="inferred from homology"/>
<dbReference type="AlphaFoldDB" id="A0A151NAE8"/>
<dbReference type="InterPro" id="IPR018184">
    <property type="entry name" value="Integrin_alpha_C_CS"/>
</dbReference>
<dbReference type="OrthoDB" id="5317514at2759"/>
<dbReference type="Pfam" id="PF01839">
    <property type="entry name" value="FG-GAP"/>
    <property type="match status" value="2"/>
</dbReference>
<dbReference type="InterPro" id="IPR032695">
    <property type="entry name" value="Integrin_dom_sf"/>
</dbReference>
<dbReference type="Gene3D" id="1.20.5.930">
    <property type="entry name" value="Bicelle-embedded integrin alpha(iib) transmembrane segment"/>
    <property type="match status" value="1"/>
</dbReference>
<keyword evidence="20" id="KW-1185">Reference proteome</keyword>
<accession>A0A151NAE8</accession>
<evidence type="ECO:0000256" key="7">
    <source>
        <dbReference type="ARBA" id="ARBA00022837"/>
    </source>
</evidence>
<feature type="repeat" description="FG-GAP" evidence="15">
    <location>
        <begin position="532"/>
        <end position="592"/>
    </location>
</feature>
<evidence type="ECO:0000256" key="8">
    <source>
        <dbReference type="ARBA" id="ARBA00022889"/>
    </source>
</evidence>
<dbReference type="KEGG" id="amj:102563449"/>
<feature type="compositionally biased region" description="Basic and acidic residues" evidence="17">
    <location>
        <begin position="211"/>
        <end position="220"/>
    </location>
</feature>
<dbReference type="Gene3D" id="2.60.40.1510">
    <property type="entry name" value="ntegrin, alpha v. Chain A, domain 3"/>
    <property type="match status" value="1"/>
</dbReference>
<feature type="transmembrane region" description="Helical" evidence="16">
    <location>
        <begin position="1168"/>
        <end position="1195"/>
    </location>
</feature>
<dbReference type="InterPro" id="IPR013519">
    <property type="entry name" value="Int_alpha_beta-p"/>
</dbReference>
<dbReference type="PROSITE" id="PS51470">
    <property type="entry name" value="FG_GAP"/>
    <property type="match status" value="3"/>
</dbReference>
<evidence type="ECO:0000313" key="19">
    <source>
        <dbReference type="EMBL" id="KYO33784.1"/>
    </source>
</evidence>
<keyword evidence="7" id="KW-0106">Calcium</keyword>
<comment type="similarity">
    <text evidence="2 16">Belongs to the integrin alpha chain family.</text>
</comment>
<evidence type="ECO:0000256" key="17">
    <source>
        <dbReference type="SAM" id="MobiDB-lite"/>
    </source>
</evidence>
<evidence type="ECO:0000256" key="9">
    <source>
        <dbReference type="ARBA" id="ARBA00022989"/>
    </source>
</evidence>
<dbReference type="InterPro" id="IPR048285">
    <property type="entry name" value="Integrin_alpha_Ig-like_2"/>
</dbReference>
<feature type="region of interest" description="Disordered" evidence="17">
    <location>
        <begin position="179"/>
        <end position="232"/>
    </location>
</feature>
<evidence type="ECO:0000259" key="18">
    <source>
        <dbReference type="PROSITE" id="PS50234"/>
    </source>
</evidence>
<evidence type="ECO:0000256" key="15">
    <source>
        <dbReference type="PROSITE-ProRule" id="PRU00803"/>
    </source>
</evidence>
<dbReference type="GO" id="GO:0033627">
    <property type="term" value="P:cell adhesion mediated by integrin"/>
    <property type="evidence" value="ECO:0007669"/>
    <property type="project" value="TreeGrafter"/>
</dbReference>
<evidence type="ECO:0000256" key="14">
    <source>
        <dbReference type="ARBA" id="ARBA00023180"/>
    </source>
</evidence>
<evidence type="ECO:0000256" key="3">
    <source>
        <dbReference type="ARBA" id="ARBA00022692"/>
    </source>
</evidence>
<dbReference type="EMBL" id="AKHW03003672">
    <property type="protein sequence ID" value="KYO33784.1"/>
    <property type="molecule type" value="Genomic_DNA"/>
</dbReference>
<reference evidence="19 20" key="1">
    <citation type="journal article" date="2012" name="Genome Biol.">
        <title>Sequencing three crocodilian genomes to illuminate the evolution of archosaurs and amniotes.</title>
        <authorList>
            <person name="St John J.A."/>
            <person name="Braun E.L."/>
            <person name="Isberg S.R."/>
            <person name="Miles L.G."/>
            <person name="Chong A.Y."/>
            <person name="Gongora J."/>
            <person name="Dalzell P."/>
            <person name="Moran C."/>
            <person name="Bed'hom B."/>
            <person name="Abzhanov A."/>
            <person name="Burgess S.C."/>
            <person name="Cooksey A.M."/>
            <person name="Castoe T.A."/>
            <person name="Crawford N.G."/>
            <person name="Densmore L.D."/>
            <person name="Drew J.C."/>
            <person name="Edwards S.V."/>
            <person name="Faircloth B.C."/>
            <person name="Fujita M.K."/>
            <person name="Greenwold M.J."/>
            <person name="Hoffmann F.G."/>
            <person name="Howard J.M."/>
            <person name="Iguchi T."/>
            <person name="Janes D.E."/>
            <person name="Khan S.Y."/>
            <person name="Kohno S."/>
            <person name="de Koning A.J."/>
            <person name="Lance S.L."/>
            <person name="McCarthy F.M."/>
            <person name="McCormack J.E."/>
            <person name="Merchant M.E."/>
            <person name="Peterson D.G."/>
            <person name="Pollock D.D."/>
            <person name="Pourmand N."/>
            <person name="Raney B.J."/>
            <person name="Roessler K.A."/>
            <person name="Sanford J.R."/>
            <person name="Sawyer R.H."/>
            <person name="Schmidt C.J."/>
            <person name="Triplett E.W."/>
            <person name="Tuberville T.D."/>
            <person name="Venegas-Anaya M."/>
            <person name="Howard J.T."/>
            <person name="Jarvis E.D."/>
            <person name="Guillette L.J.Jr."/>
            <person name="Glenn T.C."/>
            <person name="Green R.E."/>
            <person name="Ray D.A."/>
        </authorList>
    </citation>
    <scope>NUCLEOTIDE SEQUENCE [LARGE SCALE GENOMIC DNA]</scope>
    <source>
        <strain evidence="19">KSC_2009_1</strain>
    </source>
</reference>
<dbReference type="InterPro" id="IPR002035">
    <property type="entry name" value="VWF_A"/>
</dbReference>
<organism evidence="19 20">
    <name type="scientific">Alligator mississippiensis</name>
    <name type="common">American alligator</name>
    <dbReference type="NCBI Taxonomy" id="8496"/>
    <lineage>
        <taxon>Eukaryota</taxon>
        <taxon>Metazoa</taxon>
        <taxon>Chordata</taxon>
        <taxon>Craniata</taxon>
        <taxon>Vertebrata</taxon>
        <taxon>Euteleostomi</taxon>
        <taxon>Archelosauria</taxon>
        <taxon>Archosauria</taxon>
        <taxon>Crocodylia</taxon>
        <taxon>Alligatoridae</taxon>
        <taxon>Alligatorinae</taxon>
        <taxon>Alligator</taxon>
    </lineage>
</organism>
<evidence type="ECO:0000256" key="10">
    <source>
        <dbReference type="ARBA" id="ARBA00023037"/>
    </source>
</evidence>
<dbReference type="PANTHER" id="PTHR23220:SF79">
    <property type="entry name" value="INTEGRIN ALPHA-E"/>
    <property type="match status" value="1"/>
</dbReference>
<evidence type="ECO:0000256" key="13">
    <source>
        <dbReference type="ARBA" id="ARBA00023170"/>
    </source>
</evidence>
<keyword evidence="4" id="KW-0479">Metal-binding</keyword>
<dbReference type="Pfam" id="PF00092">
    <property type="entry name" value="VWA"/>
    <property type="match status" value="1"/>
</dbReference>
<dbReference type="InterPro" id="IPR036465">
    <property type="entry name" value="vWFA_dom_sf"/>
</dbReference>
<dbReference type="Gene3D" id="2.60.40.1460">
    <property type="entry name" value="Integrin domains. Chain A, domain 2"/>
    <property type="match status" value="1"/>
</dbReference>
<dbReference type="GO" id="GO:0005178">
    <property type="term" value="F:integrin binding"/>
    <property type="evidence" value="ECO:0007669"/>
    <property type="project" value="TreeGrafter"/>
</dbReference>
<dbReference type="GO" id="GO:0007160">
    <property type="term" value="P:cell-matrix adhesion"/>
    <property type="evidence" value="ECO:0007669"/>
    <property type="project" value="TreeGrafter"/>
</dbReference>
<keyword evidence="6" id="KW-0677">Repeat</keyword>
<dbReference type="GO" id="GO:0007229">
    <property type="term" value="P:integrin-mediated signaling pathway"/>
    <property type="evidence" value="ECO:0007669"/>
    <property type="project" value="UniProtKB-KW"/>
</dbReference>
<dbReference type="InterPro" id="IPR028994">
    <property type="entry name" value="Integrin_alpha_N"/>
</dbReference>
<keyword evidence="3 16" id="KW-0812">Transmembrane</keyword>
<keyword evidence="10 16" id="KW-0401">Integrin</keyword>
<keyword evidence="8 16" id="KW-0130">Cell adhesion</keyword>
<keyword evidence="11 16" id="KW-0472">Membrane</keyword>
<dbReference type="InterPro" id="IPR013517">
    <property type="entry name" value="FG-GAP"/>
</dbReference>
<comment type="caution">
    <text evidence="19">The sequence shown here is derived from an EMBL/GenBank/DDBJ whole genome shotgun (WGS) entry which is preliminary data.</text>
</comment>
<dbReference type="Gene3D" id="3.40.50.410">
    <property type="entry name" value="von Willebrand factor, type A domain"/>
    <property type="match status" value="1"/>
</dbReference>
<evidence type="ECO:0000256" key="1">
    <source>
        <dbReference type="ARBA" id="ARBA00004479"/>
    </source>
</evidence>
<dbReference type="InterPro" id="IPR000413">
    <property type="entry name" value="Integrin_alpha"/>
</dbReference>
<evidence type="ECO:0000256" key="6">
    <source>
        <dbReference type="ARBA" id="ARBA00022737"/>
    </source>
</evidence>
<feature type="signal peptide" evidence="16">
    <location>
        <begin position="1"/>
        <end position="18"/>
    </location>
</feature>
<dbReference type="PRINTS" id="PR01185">
    <property type="entry name" value="INTEGRINA"/>
</dbReference>
<feature type="chain" id="PRO_5007358848" evidence="16">
    <location>
        <begin position="19"/>
        <end position="1215"/>
    </location>
</feature>
<evidence type="ECO:0000256" key="11">
    <source>
        <dbReference type="ARBA" id="ARBA00023136"/>
    </source>
</evidence>
<dbReference type="SMART" id="SM00191">
    <property type="entry name" value="Int_alpha"/>
    <property type="match status" value="4"/>
</dbReference>
<dbReference type="SMART" id="SM00327">
    <property type="entry name" value="VWA"/>
    <property type="match status" value="1"/>
</dbReference>
<dbReference type="SUPFAM" id="SSF69318">
    <property type="entry name" value="Integrin alpha N-terminal domain"/>
    <property type="match status" value="1"/>
</dbReference>
<dbReference type="GO" id="GO:0008305">
    <property type="term" value="C:integrin complex"/>
    <property type="evidence" value="ECO:0007669"/>
    <property type="project" value="InterPro"/>
</dbReference>
<dbReference type="PROSITE" id="PS50234">
    <property type="entry name" value="VWFA"/>
    <property type="match status" value="1"/>
</dbReference>
<keyword evidence="5 16" id="KW-0732">Signal</keyword>
<feature type="repeat" description="FG-GAP" evidence="15">
    <location>
        <begin position="595"/>
        <end position="658"/>
    </location>
</feature>
<dbReference type="GO" id="GO:0009897">
    <property type="term" value="C:external side of plasma membrane"/>
    <property type="evidence" value="ECO:0007669"/>
    <property type="project" value="TreeGrafter"/>
</dbReference>
<feature type="domain" description="VWFA" evidence="18">
    <location>
        <begin position="241"/>
        <end position="421"/>
    </location>
</feature>
<feature type="repeat" description="FG-GAP" evidence="15">
    <location>
        <begin position="662"/>
        <end position="722"/>
    </location>
</feature>
<keyword evidence="9 16" id="KW-1133">Transmembrane helix</keyword>
<gene>
    <name evidence="19" type="primary">ITGAE</name>
    <name evidence="19" type="ORF">Y1Q_0015320</name>
</gene>
<evidence type="ECO:0000256" key="4">
    <source>
        <dbReference type="ARBA" id="ARBA00022723"/>
    </source>
</evidence>
<keyword evidence="12" id="KW-1015">Disulfide bond</keyword>
<dbReference type="GO" id="GO:0046872">
    <property type="term" value="F:metal ion binding"/>
    <property type="evidence" value="ECO:0007669"/>
    <property type="project" value="UniProtKB-KW"/>
</dbReference>
<dbReference type="SUPFAM" id="SSF53300">
    <property type="entry name" value="vWA-like"/>
    <property type="match status" value="1"/>
</dbReference>
<feature type="compositionally biased region" description="Basic and acidic residues" evidence="17">
    <location>
        <begin position="191"/>
        <end position="203"/>
    </location>
</feature>
<evidence type="ECO:0000313" key="20">
    <source>
        <dbReference type="Proteomes" id="UP000050525"/>
    </source>
</evidence>
<dbReference type="Pfam" id="PF20805">
    <property type="entry name" value="Integrin_A_Ig_2"/>
    <property type="match status" value="1"/>
</dbReference>
<sequence length="1215" mass="134474">MKSLLCLLSLITIEPLRGFNIDTSKKWMTPHGDHLSWPKVLQHSDGHKAWILATSSEVNNQNGMLGRLNKCTLAKEAIKCQEIGLRGNVFKSKNIQDGGIAIARSAEWILACLQKKRRQAFSTVEDLNGICSLLTPEFQDKAFLNLANIIENKLNSSDQSSSSNKDNVNVIEPDDFISTHTPLGIRSTGNHPRDDLGSEHVIKVENPPNKEGGHRDENSDKNNNSYEPGMEEDDDMYAGTEIAIVLDGSGSIEPEDFERAKAFIYTMMETVYKKCFECNFALVQYGMDIRTEFDLRDSWNTSATLQKIQNIIQLRNVTRTASAIQHVLDFIFNEDRGSQKNAVKIMLVLTDGEIFMDPLNLMDVISSSSMEGIDRYAIGVGNAFNKPKALDELRLIASDPDEAHLFRVTNYSALDGLLAMLQQKIIPIEGTAGDAMEYELAQAGFSAQIFNKQDLLLGAVGAFDGSGGVLRYEPVTKTAVFLNESKDEVKGAQYSYLGYSVAGANAQDGALYISGAPRHSMTGKVLVFQKDRLKETLQGEQVGSYFGSELCPVDLDQDGVTDLLLVGAPLYHIHGEEGRVYVYHLEKESGSFTSAGHLHVQLSSAFARFGFALASVGDINRDGYVDIAVGAPLEDQLSSSSAFGSVYIFNGNHDGIRSPFSQRIRAVDVSPRLQYFGQSIDGGFDFTADGLTDITVGSLGNVVVLRSRPIINFNITMKFTPEEILVLDNSSTIIAELCFSIISPLEASQQGSLHSYIHYTVDLDWKMQKKRAQFEDQKTSLSEVFGNNSTCSELQFYVLPCDYNCFSSITLKVNYQLHYETEIVDHAAPMLDRYGESNVYFQLPYKKDCNSKPTCAANLTLKSQLQCDSHTSSACSELVVGHTKELTLNISLTNSGDDSYLTTLVLTYPTNLQFKKMIPEPSSPAIRCGPPKPSTSSFSSMDCGIGHPTFKATANFSVIWQLDKTLVPYKFANITVNITNINEDSKSLIKEHILCVRYAFSAVLTKPTSIIYVNVSQGISENREIQFNINGENSFRAPIELQILVPISIQGHNVTSIRNATGKQLGTECRHLPGWAPPPPGRPRAAGAQVSEEVKYQCVHCVFTADRETITVIAELPLIDSHEFLKARTDLLVTGEISFDRRLYVGLKEENHKAEITLVFLKEQKLQILPIVIGSAIGGFLLLAFIIVILCKCGFFKRKYQTQMKEDMLSEDKAD</sequence>
<comment type="subcellular location">
    <subcellularLocation>
        <location evidence="1 16">Membrane</location>
        <topology evidence="1 16">Single-pass type I membrane protein</topology>
    </subcellularLocation>
</comment>
<protein>
    <submittedName>
        <fullName evidence="19">Integrin alpha-E isoform A</fullName>
    </submittedName>
</protein>
<dbReference type="STRING" id="8496.A0A151NAE8"/>
<dbReference type="PRINTS" id="PR00453">
    <property type="entry name" value="VWFADOMAIN"/>
</dbReference>
<keyword evidence="14" id="KW-0325">Glycoprotein</keyword>
<dbReference type="InterPro" id="IPR013649">
    <property type="entry name" value="Integrin_alpha_Ig-like_1"/>
</dbReference>
<dbReference type="SUPFAM" id="SSF69179">
    <property type="entry name" value="Integrin domains"/>
    <property type="match status" value="2"/>
</dbReference>
<evidence type="ECO:0000256" key="16">
    <source>
        <dbReference type="RuleBase" id="RU003762"/>
    </source>
</evidence>
<dbReference type="GO" id="GO:0098609">
    <property type="term" value="P:cell-cell adhesion"/>
    <property type="evidence" value="ECO:0007669"/>
    <property type="project" value="TreeGrafter"/>
</dbReference>